<sequence>MTSKRTILSNIESELLKTLLAKYGEVVDFDKIFLELKALKSRQEVRNLVSKLVKNGWLARIKQGLYYIASLEAMGNTALSVFVIAYLLENQSYVSFEGALQYHGMFDQHLKAITSVTLKGKKQREVQGTQYVFVHTKKENFTGWETRWEYTNKMQIAAAEKALLDMLAHNRSFYAADLVMEKLQEYHRDINWDRFIKLAKTQSITVQRIAGFFLDKFNIESSELLGNVSGEKSASFITKDSKKFIAKWRLYAHNHFI</sequence>
<protein>
    <submittedName>
        <fullName evidence="2">Uncharacterized protein</fullName>
    </submittedName>
</protein>
<reference evidence="2 3" key="1">
    <citation type="journal article" date="2016" name="Nat. Commun.">
        <title>Thousands of microbial genomes shed light on interconnected biogeochemical processes in an aquifer system.</title>
        <authorList>
            <person name="Anantharaman K."/>
            <person name="Brown C.T."/>
            <person name="Hug L.A."/>
            <person name="Sharon I."/>
            <person name="Castelle C.J."/>
            <person name="Probst A.J."/>
            <person name="Thomas B.C."/>
            <person name="Singh A."/>
            <person name="Wilkins M.J."/>
            <person name="Karaoz U."/>
            <person name="Brodie E.L."/>
            <person name="Williams K.H."/>
            <person name="Hubbard S.S."/>
            <person name="Banfield J.F."/>
        </authorList>
    </citation>
    <scope>NUCLEOTIDE SEQUENCE [LARGE SCALE GENOMIC DNA]</scope>
</reference>
<dbReference type="Proteomes" id="UP000178323">
    <property type="component" value="Unassembled WGS sequence"/>
</dbReference>
<comment type="caution">
    <text evidence="2">The sequence shown here is derived from an EMBL/GenBank/DDBJ whole genome shotgun (WGS) entry which is preliminary data.</text>
</comment>
<dbReference type="AlphaFoldDB" id="A0A1F5S6I6"/>
<accession>A0A1F5S6I6</accession>
<evidence type="ECO:0000313" key="3">
    <source>
        <dbReference type="Proteomes" id="UP000178323"/>
    </source>
</evidence>
<evidence type="ECO:0000313" key="2">
    <source>
        <dbReference type="EMBL" id="OGF22033.1"/>
    </source>
</evidence>
<keyword evidence="1" id="KW-0812">Transmembrane</keyword>
<name>A0A1F5S6I6_9BACT</name>
<evidence type="ECO:0000256" key="1">
    <source>
        <dbReference type="SAM" id="Phobius"/>
    </source>
</evidence>
<keyword evidence="1" id="KW-1133">Transmembrane helix</keyword>
<dbReference type="EMBL" id="MFFS01000041">
    <property type="protein sequence ID" value="OGF22033.1"/>
    <property type="molecule type" value="Genomic_DNA"/>
</dbReference>
<dbReference type="STRING" id="1797985.A2Y83_03385"/>
<keyword evidence="1" id="KW-0472">Membrane</keyword>
<gene>
    <name evidence="2" type="ORF">A2Y83_03385</name>
</gene>
<feature type="transmembrane region" description="Helical" evidence="1">
    <location>
        <begin position="64"/>
        <end position="88"/>
    </location>
</feature>
<proteinExistence type="predicted"/>
<organism evidence="2 3">
    <name type="scientific">Candidatus Falkowbacteria bacterium RBG_13_39_14</name>
    <dbReference type="NCBI Taxonomy" id="1797985"/>
    <lineage>
        <taxon>Bacteria</taxon>
        <taxon>Candidatus Falkowiibacteriota</taxon>
    </lineage>
</organism>